<evidence type="ECO:0000313" key="2">
    <source>
        <dbReference type="EMBL" id="VDM74269.1"/>
    </source>
</evidence>
<dbReference type="Gene3D" id="1.10.287.70">
    <property type="match status" value="1"/>
</dbReference>
<evidence type="ECO:0000313" key="3">
    <source>
        <dbReference type="Proteomes" id="UP000270094"/>
    </source>
</evidence>
<evidence type="ECO:0000256" key="1">
    <source>
        <dbReference type="SAM" id="Phobius"/>
    </source>
</evidence>
<sequence>MVEVVEKSATGPNYIADQQPKLLVRSLQKTLGGLLGIPPRDCLYFLDSCLEQTFRVLAMSAPIAHTCSRLLRSLQNQAKAPVSALLPLFGLILYTLLGALLFSELEGPNEQYELEVLKKQRNELFEVGQSSFRIPAASIK</sequence>
<dbReference type="Proteomes" id="UP000270094">
    <property type="component" value="Unassembled WGS sequence"/>
</dbReference>
<name>A0A3P7J3I5_STRVU</name>
<keyword evidence="3" id="KW-1185">Reference proteome</keyword>
<feature type="transmembrane region" description="Helical" evidence="1">
    <location>
        <begin position="82"/>
        <end position="102"/>
    </location>
</feature>
<proteinExistence type="predicted"/>
<accession>A0A3P7J3I5</accession>
<keyword evidence="1" id="KW-0812">Transmembrane</keyword>
<organism evidence="2 3">
    <name type="scientific">Strongylus vulgaris</name>
    <name type="common">Blood worm</name>
    <dbReference type="NCBI Taxonomy" id="40348"/>
    <lineage>
        <taxon>Eukaryota</taxon>
        <taxon>Metazoa</taxon>
        <taxon>Ecdysozoa</taxon>
        <taxon>Nematoda</taxon>
        <taxon>Chromadorea</taxon>
        <taxon>Rhabditida</taxon>
        <taxon>Rhabditina</taxon>
        <taxon>Rhabditomorpha</taxon>
        <taxon>Strongyloidea</taxon>
        <taxon>Strongylidae</taxon>
        <taxon>Strongylus</taxon>
    </lineage>
</organism>
<protein>
    <submittedName>
        <fullName evidence="2">Uncharacterized protein</fullName>
    </submittedName>
</protein>
<reference evidence="2 3" key="1">
    <citation type="submission" date="2018-11" db="EMBL/GenBank/DDBJ databases">
        <authorList>
            <consortium name="Pathogen Informatics"/>
        </authorList>
    </citation>
    <scope>NUCLEOTIDE SEQUENCE [LARGE SCALE GENOMIC DNA]</scope>
</reference>
<keyword evidence="1" id="KW-0472">Membrane</keyword>
<dbReference type="AlphaFoldDB" id="A0A3P7J3I5"/>
<dbReference type="EMBL" id="UYYB01094433">
    <property type="protein sequence ID" value="VDM74269.1"/>
    <property type="molecule type" value="Genomic_DNA"/>
</dbReference>
<keyword evidence="1" id="KW-1133">Transmembrane helix</keyword>
<gene>
    <name evidence="2" type="ORF">SVUK_LOCUS9267</name>
</gene>